<evidence type="ECO:0000256" key="1">
    <source>
        <dbReference type="ARBA" id="ARBA00006151"/>
    </source>
</evidence>
<dbReference type="PANTHER" id="PTHR17408">
    <property type="entry name" value="HISTONE RNA HAIRPIN-BINDING PROTEIN"/>
    <property type="match status" value="1"/>
</dbReference>
<dbReference type="InterPro" id="IPR026502">
    <property type="entry name" value="SLBP1/SLBP2"/>
</dbReference>
<dbReference type="Pfam" id="PF15247">
    <property type="entry name" value="SLBP_RNA_bind"/>
    <property type="match status" value="1"/>
</dbReference>
<dbReference type="GO" id="GO:0005737">
    <property type="term" value="C:cytoplasm"/>
    <property type="evidence" value="ECO:0007669"/>
    <property type="project" value="TreeGrafter"/>
</dbReference>
<organism evidence="4 5">
    <name type="scientific">Rozella allomycis (strain CSF55)</name>
    <dbReference type="NCBI Taxonomy" id="988480"/>
    <lineage>
        <taxon>Eukaryota</taxon>
        <taxon>Fungi</taxon>
        <taxon>Fungi incertae sedis</taxon>
        <taxon>Cryptomycota</taxon>
        <taxon>Cryptomycota incertae sedis</taxon>
        <taxon>Rozella</taxon>
    </lineage>
</organism>
<reference evidence="5" key="1">
    <citation type="journal article" date="2018" name="Nat. Microbiol.">
        <title>Leveraging single-cell genomics to expand the fungal tree of life.</title>
        <authorList>
            <person name="Ahrendt S.R."/>
            <person name="Quandt C.A."/>
            <person name="Ciobanu D."/>
            <person name="Clum A."/>
            <person name="Salamov A."/>
            <person name="Andreopoulos B."/>
            <person name="Cheng J.F."/>
            <person name="Woyke T."/>
            <person name="Pelin A."/>
            <person name="Henrissat B."/>
            <person name="Reynolds N.K."/>
            <person name="Benny G.L."/>
            <person name="Smith M.E."/>
            <person name="James T.Y."/>
            <person name="Grigoriev I.V."/>
        </authorList>
    </citation>
    <scope>NUCLEOTIDE SEQUENCE [LARGE SCALE GENOMIC DNA]</scope>
    <source>
        <strain evidence="5">CSF55</strain>
    </source>
</reference>
<comment type="similarity">
    <text evidence="1">Belongs to the SLBP family.</text>
</comment>
<dbReference type="Proteomes" id="UP000281549">
    <property type="component" value="Unassembled WGS sequence"/>
</dbReference>
<keyword evidence="2" id="KW-0694">RNA-binding</keyword>
<dbReference type="InterPro" id="IPR029344">
    <property type="entry name" value="SLBP_RNA_bind"/>
</dbReference>
<name>A0A4P9YP92_ROZAC</name>
<accession>A0A4P9YP92</accession>
<dbReference type="AlphaFoldDB" id="A0A4P9YP92"/>
<dbReference type="PANTHER" id="PTHR17408:SF0">
    <property type="entry name" value="HISTONE RNA HAIRPIN-BINDING PROTEIN"/>
    <property type="match status" value="1"/>
</dbReference>
<dbReference type="InterPro" id="IPR038294">
    <property type="entry name" value="SLBP_RNA_bind_sf"/>
</dbReference>
<dbReference type="GO" id="GO:0003729">
    <property type="term" value="F:mRNA binding"/>
    <property type="evidence" value="ECO:0007669"/>
    <property type="project" value="InterPro"/>
</dbReference>
<dbReference type="GO" id="GO:0051028">
    <property type="term" value="P:mRNA transport"/>
    <property type="evidence" value="ECO:0007669"/>
    <property type="project" value="TreeGrafter"/>
</dbReference>
<dbReference type="GO" id="GO:0071207">
    <property type="term" value="F:histone pre-mRNA stem-loop binding"/>
    <property type="evidence" value="ECO:0007669"/>
    <property type="project" value="TreeGrafter"/>
</dbReference>
<evidence type="ECO:0000256" key="2">
    <source>
        <dbReference type="ARBA" id="ARBA00022884"/>
    </source>
</evidence>
<feature type="domain" description="Histone RNA hairpin-binding protein RNA-binding" evidence="3">
    <location>
        <begin position="115"/>
        <end position="184"/>
    </location>
</feature>
<dbReference type="GO" id="GO:0006398">
    <property type="term" value="P:mRNA 3'-end processing by stem-loop binding and cleavage"/>
    <property type="evidence" value="ECO:0007669"/>
    <property type="project" value="TreeGrafter"/>
</dbReference>
<gene>
    <name evidence="4" type="ORF">ROZALSC1DRAFT_27240</name>
</gene>
<dbReference type="FunFam" id="1.10.8.1120:FF:000001">
    <property type="entry name" value="Histone RNA hairpin-binding protein-like"/>
    <property type="match status" value="1"/>
</dbReference>
<dbReference type="GO" id="GO:0071204">
    <property type="term" value="C:histone pre-mRNA 3'end processing complex"/>
    <property type="evidence" value="ECO:0007669"/>
    <property type="project" value="TreeGrafter"/>
</dbReference>
<dbReference type="Gene3D" id="1.10.8.1120">
    <property type="entry name" value="Histone RNA hairpin-binding protein RNA-binding domain"/>
    <property type="match status" value="1"/>
</dbReference>
<evidence type="ECO:0000313" key="4">
    <source>
        <dbReference type="EMBL" id="RKP21338.1"/>
    </source>
</evidence>
<sequence length="238" mass="27417">MVTTYDIKEEENLLLRSACIISLVYNFELAVCPRTIQNVFNACFVDSNCTSSRTSSKSSSKSMGQLGIFVNLAMSESPILKDNCPSSPLRMESSLEKTKKKPVVSNHPYKRERETDAHRLKQRQKQIDFGKNTKAYQNYVNLIPKKSRIRGVHPSTPDRTRKLSTRQWAGLVREWRVKLHAFDPKEEESEEEPVFCLPSIDDQLKQIDEQKSSEDHLNVGDASFIVDEELLTEVHRWK</sequence>
<proteinExistence type="inferred from homology"/>
<evidence type="ECO:0000259" key="3">
    <source>
        <dbReference type="Pfam" id="PF15247"/>
    </source>
</evidence>
<evidence type="ECO:0000313" key="5">
    <source>
        <dbReference type="Proteomes" id="UP000281549"/>
    </source>
</evidence>
<protein>
    <recommendedName>
        <fullName evidence="3">Histone RNA hairpin-binding protein RNA-binding domain-containing protein</fullName>
    </recommendedName>
</protein>
<dbReference type="EMBL" id="ML004964">
    <property type="protein sequence ID" value="RKP21338.1"/>
    <property type="molecule type" value="Genomic_DNA"/>
</dbReference>